<keyword evidence="12" id="KW-1185">Reference proteome</keyword>
<evidence type="ECO:0000313" key="12">
    <source>
        <dbReference type="Proteomes" id="UP000184363"/>
    </source>
</evidence>
<evidence type="ECO:0000313" key="11">
    <source>
        <dbReference type="EMBL" id="SHK50395.1"/>
    </source>
</evidence>
<feature type="transmembrane region" description="Helical" evidence="9">
    <location>
        <begin position="25"/>
        <end position="47"/>
    </location>
</feature>
<dbReference type="GO" id="GO:0015184">
    <property type="term" value="F:L-cystine transmembrane transporter activity"/>
    <property type="evidence" value="ECO:0007669"/>
    <property type="project" value="TreeGrafter"/>
</dbReference>
<reference evidence="11 12" key="1">
    <citation type="submission" date="2016-11" db="EMBL/GenBank/DDBJ databases">
        <authorList>
            <person name="Jaros S."/>
            <person name="Januszkiewicz K."/>
            <person name="Wedrychowicz H."/>
        </authorList>
    </citation>
    <scope>NUCLEOTIDE SEQUENCE [LARGE SCALE GENOMIC DNA]</scope>
    <source>
        <strain evidence="11 12">DSM 43832</strain>
    </source>
</reference>
<dbReference type="InterPro" id="IPR010065">
    <property type="entry name" value="AA_ABC_transptr_permease_3TM"/>
</dbReference>
<dbReference type="PANTHER" id="PTHR30614:SF0">
    <property type="entry name" value="L-CYSTINE TRANSPORT SYSTEM PERMEASE PROTEIN TCYL"/>
    <property type="match status" value="1"/>
</dbReference>
<evidence type="ECO:0000256" key="1">
    <source>
        <dbReference type="ARBA" id="ARBA00004651"/>
    </source>
</evidence>
<evidence type="ECO:0000256" key="4">
    <source>
        <dbReference type="ARBA" id="ARBA00022475"/>
    </source>
</evidence>
<evidence type="ECO:0000256" key="6">
    <source>
        <dbReference type="ARBA" id="ARBA00022970"/>
    </source>
</evidence>
<feature type="transmembrane region" description="Helical" evidence="9">
    <location>
        <begin position="59"/>
        <end position="80"/>
    </location>
</feature>
<sequence>MDASTWELIWRNLWPMLVATVTQTIPLTLISFSIGLVLALFVALARLSSITPLSLLARGYISLIRGTPLLVQLFIVFYGLPQFGIVMDPFPAAVVAFSLNVGGYAAEVIRAAILSIPKGQWEAAQTIGMGYVLTLRRVILPQAARTAVPPLSNTLISLVKDTSLASTILVTELLRVAQLAAAPTFDFFALYGVAAVYYWVVCLILSFAQNRVEERLERYVAR</sequence>
<dbReference type="PANTHER" id="PTHR30614">
    <property type="entry name" value="MEMBRANE COMPONENT OF AMINO ACID ABC TRANSPORTER"/>
    <property type="match status" value="1"/>
</dbReference>
<dbReference type="Gene3D" id="1.10.3720.10">
    <property type="entry name" value="MetI-like"/>
    <property type="match status" value="1"/>
</dbReference>
<dbReference type="AlphaFoldDB" id="A0A1M6T0E2"/>
<gene>
    <name evidence="11" type="ORF">SAMN05443637_10772</name>
</gene>
<evidence type="ECO:0000256" key="9">
    <source>
        <dbReference type="RuleBase" id="RU363032"/>
    </source>
</evidence>
<protein>
    <submittedName>
        <fullName evidence="11">Cystine transport system permease protein</fullName>
    </submittedName>
</protein>
<accession>A0A1M6T0E2</accession>
<keyword evidence="6" id="KW-0029">Amino-acid transport</keyword>
<dbReference type="InterPro" id="IPR035906">
    <property type="entry name" value="MetI-like_sf"/>
</dbReference>
<evidence type="ECO:0000256" key="2">
    <source>
        <dbReference type="ARBA" id="ARBA00009306"/>
    </source>
</evidence>
<dbReference type="SUPFAM" id="SSF161098">
    <property type="entry name" value="MetI-like"/>
    <property type="match status" value="1"/>
</dbReference>
<dbReference type="Proteomes" id="UP000184363">
    <property type="component" value="Unassembled WGS sequence"/>
</dbReference>
<dbReference type="EMBL" id="FRAP01000007">
    <property type="protein sequence ID" value="SHK50395.1"/>
    <property type="molecule type" value="Genomic_DNA"/>
</dbReference>
<feature type="transmembrane region" description="Helical" evidence="9">
    <location>
        <begin position="188"/>
        <end position="208"/>
    </location>
</feature>
<evidence type="ECO:0000256" key="7">
    <source>
        <dbReference type="ARBA" id="ARBA00022989"/>
    </source>
</evidence>
<dbReference type="PROSITE" id="PS50928">
    <property type="entry name" value="ABC_TM1"/>
    <property type="match status" value="1"/>
</dbReference>
<evidence type="ECO:0000256" key="3">
    <source>
        <dbReference type="ARBA" id="ARBA00022448"/>
    </source>
</evidence>
<keyword evidence="4" id="KW-1003">Cell membrane</keyword>
<comment type="subcellular location">
    <subcellularLocation>
        <location evidence="1 9">Cell membrane</location>
        <topology evidence="1 9">Multi-pass membrane protein</topology>
    </subcellularLocation>
</comment>
<feature type="domain" description="ABC transmembrane type-1" evidence="10">
    <location>
        <begin position="21"/>
        <end position="209"/>
    </location>
</feature>
<dbReference type="CDD" id="cd06261">
    <property type="entry name" value="TM_PBP2"/>
    <property type="match status" value="1"/>
</dbReference>
<dbReference type="FunFam" id="1.10.3720.10:FF:000009">
    <property type="entry name" value="Amino acid ABC transporter permease"/>
    <property type="match status" value="1"/>
</dbReference>
<dbReference type="GO" id="GO:0043190">
    <property type="term" value="C:ATP-binding cassette (ABC) transporter complex"/>
    <property type="evidence" value="ECO:0007669"/>
    <property type="project" value="InterPro"/>
</dbReference>
<comment type="similarity">
    <text evidence="2 9">Belongs to the binding-protein-dependent transport system permease family.</text>
</comment>
<organism evidence="11 12">
    <name type="scientific">Pseudonocardia thermophila</name>
    <dbReference type="NCBI Taxonomy" id="1848"/>
    <lineage>
        <taxon>Bacteria</taxon>
        <taxon>Bacillati</taxon>
        <taxon>Actinomycetota</taxon>
        <taxon>Actinomycetes</taxon>
        <taxon>Pseudonocardiales</taxon>
        <taxon>Pseudonocardiaceae</taxon>
        <taxon>Pseudonocardia</taxon>
    </lineage>
</organism>
<keyword evidence="8 9" id="KW-0472">Membrane</keyword>
<dbReference type="NCBIfam" id="TIGR01726">
    <property type="entry name" value="HEQRo_perm_3TM"/>
    <property type="match status" value="1"/>
</dbReference>
<keyword evidence="7 9" id="KW-1133">Transmembrane helix</keyword>
<dbReference type="InterPro" id="IPR000515">
    <property type="entry name" value="MetI-like"/>
</dbReference>
<evidence type="ECO:0000256" key="8">
    <source>
        <dbReference type="ARBA" id="ARBA00023136"/>
    </source>
</evidence>
<keyword evidence="3 9" id="KW-0813">Transport</keyword>
<dbReference type="InterPro" id="IPR043429">
    <property type="entry name" value="ArtM/GltK/GlnP/TcyL/YhdX-like"/>
</dbReference>
<proteinExistence type="inferred from homology"/>
<dbReference type="RefSeq" id="WP_073456942.1">
    <property type="nucleotide sequence ID" value="NZ_CALGVN010000045.1"/>
</dbReference>
<dbReference type="OrthoDB" id="92598at2"/>
<name>A0A1M6T0E2_PSETH</name>
<keyword evidence="5 9" id="KW-0812">Transmembrane</keyword>
<evidence type="ECO:0000256" key="5">
    <source>
        <dbReference type="ARBA" id="ARBA00022692"/>
    </source>
</evidence>
<evidence type="ECO:0000259" key="10">
    <source>
        <dbReference type="PROSITE" id="PS50928"/>
    </source>
</evidence>
<dbReference type="STRING" id="1848.SAMN05443637_10772"/>
<dbReference type="Pfam" id="PF00528">
    <property type="entry name" value="BPD_transp_1"/>
    <property type="match status" value="1"/>
</dbReference>